<dbReference type="AlphaFoldDB" id="A0A1H5ZPE0"/>
<accession>A0A1H5ZPE0</accession>
<feature type="transmembrane region" description="Helical" evidence="6">
    <location>
        <begin position="142"/>
        <end position="161"/>
    </location>
</feature>
<keyword evidence="8" id="KW-1185">Reference proteome</keyword>
<proteinExistence type="predicted"/>
<dbReference type="Pfam" id="PF03631">
    <property type="entry name" value="Virul_fac_BrkB"/>
    <property type="match status" value="1"/>
</dbReference>
<feature type="transmembrane region" description="Helical" evidence="6">
    <location>
        <begin position="181"/>
        <end position="204"/>
    </location>
</feature>
<evidence type="ECO:0000256" key="4">
    <source>
        <dbReference type="ARBA" id="ARBA00022989"/>
    </source>
</evidence>
<name>A0A1H5ZPE0_9FLAO</name>
<dbReference type="OrthoDB" id="9797028at2"/>
<evidence type="ECO:0000256" key="6">
    <source>
        <dbReference type="SAM" id="Phobius"/>
    </source>
</evidence>
<reference evidence="8" key="1">
    <citation type="submission" date="2016-10" db="EMBL/GenBank/DDBJ databases">
        <authorList>
            <person name="Varghese N."/>
            <person name="Submissions S."/>
        </authorList>
    </citation>
    <scope>NUCLEOTIDE SEQUENCE [LARGE SCALE GENOMIC DNA]</scope>
    <source>
        <strain evidence="8">CGMCC 1.9230</strain>
    </source>
</reference>
<feature type="transmembrane region" description="Helical" evidence="6">
    <location>
        <begin position="96"/>
        <end position="114"/>
    </location>
</feature>
<dbReference type="NCBIfam" id="TIGR00765">
    <property type="entry name" value="yihY_not_rbn"/>
    <property type="match status" value="1"/>
</dbReference>
<dbReference type="Proteomes" id="UP000236737">
    <property type="component" value="Unassembled WGS sequence"/>
</dbReference>
<evidence type="ECO:0000256" key="1">
    <source>
        <dbReference type="ARBA" id="ARBA00004651"/>
    </source>
</evidence>
<keyword evidence="5 6" id="KW-0472">Membrane</keyword>
<dbReference type="EMBL" id="FNVP01000011">
    <property type="protein sequence ID" value="SEG37884.1"/>
    <property type="molecule type" value="Genomic_DNA"/>
</dbReference>
<gene>
    <name evidence="7" type="ORF">SAMN04488130_11138</name>
</gene>
<keyword evidence="2" id="KW-1003">Cell membrane</keyword>
<organism evidence="7 8">
    <name type="scientific">Flavobacterium urumqiense</name>
    <dbReference type="NCBI Taxonomy" id="935224"/>
    <lineage>
        <taxon>Bacteria</taxon>
        <taxon>Pseudomonadati</taxon>
        <taxon>Bacteroidota</taxon>
        <taxon>Flavobacteriia</taxon>
        <taxon>Flavobacteriales</taxon>
        <taxon>Flavobacteriaceae</taxon>
        <taxon>Flavobacterium</taxon>
    </lineage>
</organism>
<dbReference type="RefSeq" id="WP_104000528.1">
    <property type="nucleotide sequence ID" value="NZ_FNVP01000011.1"/>
</dbReference>
<evidence type="ECO:0000256" key="5">
    <source>
        <dbReference type="ARBA" id="ARBA00023136"/>
    </source>
</evidence>
<feature type="transmembrane region" description="Helical" evidence="6">
    <location>
        <begin position="245"/>
        <end position="270"/>
    </location>
</feature>
<sequence length="304" mass="33941">MNRKEAAKSGWELLKRTYKEFDEDNAIKLSASLSYYTIFSLPPLLIIILSIFSFFFGREAVTGRFFGQINGMVGNEAAIQIQETIKNIELTDSNTFAAIFGGIMLLIGASGVFAEIQSSINFIWGLKAKPNKGIMKFIKNRIMSFSMIASVGFLLLVSLMVNTVMDVINERLLLYFPDLTIYLFYIINILILFSTTTILFSIIFKTLPDGYIAWKDALVGSSFTSFFFMFGKFAIGFYLGSSTVATVYGAAGSVIIILIWVYYSAIILYFGAEFTKVYANVHGDKIIPNAYAVGIKVEVIEVKK</sequence>
<protein>
    <submittedName>
        <fullName evidence="7">Membrane protein</fullName>
    </submittedName>
</protein>
<dbReference type="GO" id="GO:0005886">
    <property type="term" value="C:plasma membrane"/>
    <property type="evidence" value="ECO:0007669"/>
    <property type="project" value="UniProtKB-SubCell"/>
</dbReference>
<feature type="transmembrane region" description="Helical" evidence="6">
    <location>
        <begin position="33"/>
        <end position="56"/>
    </location>
</feature>
<dbReference type="InterPro" id="IPR017039">
    <property type="entry name" value="Virul_fac_BrkB"/>
</dbReference>
<comment type="subcellular location">
    <subcellularLocation>
        <location evidence="1">Cell membrane</location>
        <topology evidence="1">Multi-pass membrane protein</topology>
    </subcellularLocation>
</comment>
<keyword evidence="4 6" id="KW-1133">Transmembrane helix</keyword>
<evidence type="ECO:0000256" key="3">
    <source>
        <dbReference type="ARBA" id="ARBA00022692"/>
    </source>
</evidence>
<feature type="transmembrane region" description="Helical" evidence="6">
    <location>
        <begin position="216"/>
        <end position="239"/>
    </location>
</feature>
<dbReference type="PIRSF" id="PIRSF035875">
    <property type="entry name" value="RNase_BN"/>
    <property type="match status" value="1"/>
</dbReference>
<evidence type="ECO:0000313" key="7">
    <source>
        <dbReference type="EMBL" id="SEG37884.1"/>
    </source>
</evidence>
<dbReference type="PANTHER" id="PTHR30213">
    <property type="entry name" value="INNER MEMBRANE PROTEIN YHJD"/>
    <property type="match status" value="1"/>
</dbReference>
<dbReference type="PANTHER" id="PTHR30213:SF1">
    <property type="entry name" value="INNER MEMBRANE PROTEIN YHJD"/>
    <property type="match status" value="1"/>
</dbReference>
<evidence type="ECO:0000256" key="2">
    <source>
        <dbReference type="ARBA" id="ARBA00022475"/>
    </source>
</evidence>
<keyword evidence="3 6" id="KW-0812">Transmembrane</keyword>
<evidence type="ECO:0000313" key="8">
    <source>
        <dbReference type="Proteomes" id="UP000236737"/>
    </source>
</evidence>